<dbReference type="InterPro" id="IPR011701">
    <property type="entry name" value="MFS"/>
</dbReference>
<feature type="transmembrane region" description="Helical" evidence="7">
    <location>
        <begin position="167"/>
        <end position="186"/>
    </location>
</feature>
<evidence type="ECO:0000256" key="3">
    <source>
        <dbReference type="ARBA" id="ARBA00022448"/>
    </source>
</evidence>
<dbReference type="PANTHER" id="PTHR43791:SF36">
    <property type="entry name" value="TRANSPORTER, PUTATIVE (AFU_ORTHOLOGUE AFUA_6G08340)-RELATED"/>
    <property type="match status" value="1"/>
</dbReference>
<dbReference type="OrthoDB" id="2985014at2759"/>
<feature type="transmembrane region" description="Helical" evidence="7">
    <location>
        <begin position="40"/>
        <end position="58"/>
    </location>
</feature>
<dbReference type="InterPro" id="IPR036259">
    <property type="entry name" value="MFS_trans_sf"/>
</dbReference>
<reference evidence="8 9" key="1">
    <citation type="submission" date="2018-08" db="EMBL/GenBank/DDBJ databases">
        <title>Draft genome sequences of two Aspergillus turcosus clinical strains isolated from bronchoalveolar lavage fluid: one azole-susceptible and the other azole-resistant.</title>
        <authorList>
            <person name="Parent-Michaud M."/>
            <person name="Dufresne P.J."/>
            <person name="Fournier E."/>
            <person name="Martineau C."/>
            <person name="Moreira S."/>
            <person name="Perkins V."/>
            <person name="De Repentigny L."/>
            <person name="Dufresne S.F."/>
        </authorList>
    </citation>
    <scope>NUCLEOTIDE SEQUENCE [LARGE SCALE GENOMIC DNA]</scope>
    <source>
        <strain evidence="8">HMR AF 1038</strain>
    </source>
</reference>
<keyword evidence="6 7" id="KW-0472">Membrane</keyword>
<feature type="transmembrane region" description="Helical" evidence="7">
    <location>
        <begin position="363"/>
        <end position="382"/>
    </location>
</feature>
<feature type="transmembrane region" description="Helical" evidence="7">
    <location>
        <begin position="135"/>
        <end position="155"/>
    </location>
</feature>
<dbReference type="GO" id="GO:0016020">
    <property type="term" value="C:membrane"/>
    <property type="evidence" value="ECO:0007669"/>
    <property type="project" value="UniProtKB-SubCell"/>
</dbReference>
<feature type="transmembrane region" description="Helical" evidence="7">
    <location>
        <begin position="424"/>
        <end position="446"/>
    </location>
</feature>
<dbReference type="PANTHER" id="PTHR43791">
    <property type="entry name" value="PERMEASE-RELATED"/>
    <property type="match status" value="1"/>
</dbReference>
<dbReference type="Pfam" id="PF07690">
    <property type="entry name" value="MFS_1"/>
    <property type="match status" value="1"/>
</dbReference>
<keyword evidence="5 7" id="KW-1133">Transmembrane helix</keyword>
<proteinExistence type="inferred from homology"/>
<gene>
    <name evidence="8" type="ORF">CFD26_100115</name>
</gene>
<evidence type="ECO:0000256" key="2">
    <source>
        <dbReference type="ARBA" id="ARBA00008335"/>
    </source>
</evidence>
<keyword evidence="3" id="KW-0813">Transport</keyword>
<feature type="transmembrane region" description="Helical" evidence="7">
    <location>
        <begin position="270"/>
        <end position="289"/>
    </location>
</feature>
<dbReference type="AlphaFoldDB" id="A0A229YMJ9"/>
<keyword evidence="9" id="KW-1185">Reference proteome</keyword>
<feature type="transmembrane region" description="Helical" evidence="7">
    <location>
        <begin position="78"/>
        <end position="98"/>
    </location>
</feature>
<evidence type="ECO:0000256" key="6">
    <source>
        <dbReference type="ARBA" id="ARBA00023136"/>
    </source>
</evidence>
<evidence type="ECO:0000313" key="8">
    <source>
        <dbReference type="EMBL" id="RLL93106.1"/>
    </source>
</evidence>
<comment type="similarity">
    <text evidence="2">Belongs to the major facilitator superfamily.</text>
</comment>
<dbReference type="FunFam" id="1.20.1250.20:FF:000018">
    <property type="entry name" value="MFS transporter permease"/>
    <property type="match status" value="1"/>
</dbReference>
<keyword evidence="4 7" id="KW-0812">Transmembrane</keyword>
<protein>
    <recommendedName>
        <fullName evidence="10">Major facilitator superfamily (MFS) profile domain-containing protein</fullName>
    </recommendedName>
</protein>
<dbReference type="EMBL" id="NIDN02000390">
    <property type="protein sequence ID" value="RLL93106.1"/>
    <property type="molecule type" value="Genomic_DNA"/>
</dbReference>
<dbReference type="SUPFAM" id="SSF103473">
    <property type="entry name" value="MFS general substrate transporter"/>
    <property type="match status" value="1"/>
</dbReference>
<dbReference type="Proteomes" id="UP000215289">
    <property type="component" value="Unassembled WGS sequence"/>
</dbReference>
<accession>A0A229YMJ9</accession>
<comment type="subcellular location">
    <subcellularLocation>
        <location evidence="1">Membrane</location>
        <topology evidence="1">Multi-pass membrane protein</topology>
    </subcellularLocation>
</comment>
<name>A0A229YMJ9_9EURO</name>
<sequence>MAGKHDEEGVHLEQAQQGYRLVRIDPVIEKRVLRKMDWNFMPLLVALYLVSFLDRSNIGNAQTAGLSEGVKESAAQFQWLLTVFYIPYILFEWMALMWKVIPPHIWAAACVLVWGLASTLQAAAFNFPGMLVCRIFLAIAEAGYGPGIPYLMSFFYMRDEIGTRIGLFLSAAPFATCFAGALAYGITSGHSQLANWRLLFLVEGIPALILAVVAFFFLPDSPDTARFLTQEERDVAKARAIRQVGEDGAARIGGVKFKEIGEALVDPKNWFVALMYFSCNVSFSSLPVFAPTILKEMGFTSIQAQGLSAPPYFISFLVCIASTYIADRTRQRGFMIMFLSAIGGIGYVLLATCTSVAPRYFGIFLAAGGIFPAISNILPWVLNNQGTDTKRGVGIALLQMVGQCGPILGTRMYPTSDAPRYIRGQWVCAAFMFFTTFLAFGLRTYLSWLNTQADKRERELAEVQGLDEKHQQVAVENEGYGFRNIL</sequence>
<evidence type="ECO:0000256" key="7">
    <source>
        <dbReference type="SAM" id="Phobius"/>
    </source>
</evidence>
<feature type="transmembrane region" description="Helical" evidence="7">
    <location>
        <begin position="309"/>
        <end position="326"/>
    </location>
</feature>
<evidence type="ECO:0000256" key="5">
    <source>
        <dbReference type="ARBA" id="ARBA00022989"/>
    </source>
</evidence>
<evidence type="ECO:0000313" key="9">
    <source>
        <dbReference type="Proteomes" id="UP000215289"/>
    </source>
</evidence>
<dbReference type="Gene3D" id="1.20.1250.20">
    <property type="entry name" value="MFS general substrate transporter like domains"/>
    <property type="match status" value="2"/>
</dbReference>
<dbReference type="GO" id="GO:0022857">
    <property type="term" value="F:transmembrane transporter activity"/>
    <property type="evidence" value="ECO:0007669"/>
    <property type="project" value="InterPro"/>
</dbReference>
<dbReference type="STRING" id="1245748.A0A229YMJ9"/>
<dbReference type="FunFam" id="1.20.1250.20:FF:000013">
    <property type="entry name" value="MFS general substrate transporter"/>
    <property type="match status" value="1"/>
</dbReference>
<feature type="transmembrane region" description="Helical" evidence="7">
    <location>
        <begin position="105"/>
        <end position="123"/>
    </location>
</feature>
<organism evidence="8 9">
    <name type="scientific">Aspergillus turcosus</name>
    <dbReference type="NCBI Taxonomy" id="1245748"/>
    <lineage>
        <taxon>Eukaryota</taxon>
        <taxon>Fungi</taxon>
        <taxon>Dikarya</taxon>
        <taxon>Ascomycota</taxon>
        <taxon>Pezizomycotina</taxon>
        <taxon>Eurotiomycetes</taxon>
        <taxon>Eurotiomycetidae</taxon>
        <taxon>Eurotiales</taxon>
        <taxon>Aspergillaceae</taxon>
        <taxon>Aspergillus</taxon>
        <taxon>Aspergillus subgen. Fumigati</taxon>
    </lineage>
</organism>
<evidence type="ECO:0000256" key="4">
    <source>
        <dbReference type="ARBA" id="ARBA00022692"/>
    </source>
</evidence>
<feature type="transmembrane region" description="Helical" evidence="7">
    <location>
        <begin position="333"/>
        <end position="357"/>
    </location>
</feature>
<comment type="caution">
    <text evidence="8">The sequence shown here is derived from an EMBL/GenBank/DDBJ whole genome shotgun (WGS) entry which is preliminary data.</text>
</comment>
<evidence type="ECO:0008006" key="10">
    <source>
        <dbReference type="Google" id="ProtNLM"/>
    </source>
</evidence>
<feature type="transmembrane region" description="Helical" evidence="7">
    <location>
        <begin position="198"/>
        <end position="218"/>
    </location>
</feature>
<feature type="transmembrane region" description="Helical" evidence="7">
    <location>
        <begin position="394"/>
        <end position="412"/>
    </location>
</feature>
<evidence type="ECO:0000256" key="1">
    <source>
        <dbReference type="ARBA" id="ARBA00004141"/>
    </source>
</evidence>